<reference evidence="2" key="2">
    <citation type="journal article" date="2018" name="Mol. Plant Microbe Interact.">
        <title>Genome sequence resources for the wheat stripe rust pathogen (Puccinia striiformis f. sp. tritici) and the barley stripe rust pathogen (Puccinia striiformis f. sp. hordei).</title>
        <authorList>
            <person name="Xia C."/>
            <person name="Wang M."/>
            <person name="Yin C."/>
            <person name="Cornejo O.E."/>
            <person name="Hulbert S.H."/>
            <person name="Chen X."/>
        </authorList>
    </citation>
    <scope>NUCLEOTIDE SEQUENCE [LARGE SCALE GENOMIC DNA]</scope>
    <source>
        <strain evidence="2">93-210</strain>
    </source>
</reference>
<reference evidence="2" key="1">
    <citation type="journal article" date="2018" name="BMC Genomics">
        <title>Genomic insights into host adaptation between the wheat stripe rust pathogen (Puccinia striiformis f. sp. tritici) and the barley stripe rust pathogen (Puccinia striiformis f. sp. hordei).</title>
        <authorList>
            <person name="Xia C."/>
            <person name="Wang M."/>
            <person name="Yin C."/>
            <person name="Cornejo O.E."/>
            <person name="Hulbert S.H."/>
            <person name="Chen X."/>
        </authorList>
    </citation>
    <scope>NUCLEOTIDE SEQUENCE [LARGE SCALE GENOMIC DNA]</scope>
    <source>
        <strain evidence="2">93-210</strain>
    </source>
</reference>
<keyword evidence="2" id="KW-1185">Reference proteome</keyword>
<evidence type="ECO:0000313" key="1">
    <source>
        <dbReference type="EMBL" id="KAI7954923.1"/>
    </source>
</evidence>
<evidence type="ECO:0000313" key="2">
    <source>
        <dbReference type="Proteomes" id="UP001060170"/>
    </source>
</evidence>
<dbReference type="EMBL" id="CM045869">
    <property type="protein sequence ID" value="KAI7954923.1"/>
    <property type="molecule type" value="Genomic_DNA"/>
</dbReference>
<organism evidence="1 2">
    <name type="scientific">Puccinia striiformis f. sp. tritici</name>
    <dbReference type="NCBI Taxonomy" id="168172"/>
    <lineage>
        <taxon>Eukaryota</taxon>
        <taxon>Fungi</taxon>
        <taxon>Dikarya</taxon>
        <taxon>Basidiomycota</taxon>
        <taxon>Pucciniomycotina</taxon>
        <taxon>Pucciniomycetes</taxon>
        <taxon>Pucciniales</taxon>
        <taxon>Pucciniaceae</taxon>
        <taxon>Puccinia</taxon>
    </lineage>
</organism>
<sequence>MFCSFCYLPQSQNLDLNYATWPLRTIESHKAESEAWKFATTHAQREDTFKTYGVRWSVLNELGYWDPTTFTVVEPMHLFSGMISWHAMRVWCLKETASDLKDKKTAEYSQPTTEDYFDEDEYEQRREDERYSPPENISGINLRSLQDALMEIDDNIQADANLTSDPCYFSTKDLSTIRWVIKHTEIPSWLNRPSPIFGDAAAGKVRSADWISFFTIFMPFAIVELDWNNQHELVDSWYHLAMLTDIAMDYTTDQNKIHRYLFHLTSYRTNIAESHPHLNPTPNQHMAYHIPRQLQNFGPSNFLASWHFEQINGILQQCPTNNKIAQLDFTLLKHAGRASNLGVLLESTQLPPLLSQLAPRLIQKKKLRSLIGEFIEEQPVQTKIDEVFLSKFKNDYKIPPYLYARLIDVLKLNKDQESRTKYVSEYEQRGKLSPHEVPVPTLAKTTHRFKHLGLTYTDSLGTGSSSIEYTVSGITGPCFGKIKKIFQTLLCVHKGKHEVFTFFCVQRLEKLSPQDQAKNPYNSLCPDLNVHLFYDPPSLPEKDGLRHCDLITPQNIIYHTATFRHDSKRFNTEHNLIAVKSLSRGRHEKFV</sequence>
<name>A0ACC0EKD7_9BASI</name>
<reference evidence="1 2" key="3">
    <citation type="journal article" date="2022" name="Microbiol. Spectr.">
        <title>Folding features and dynamics of 3D genome architecture in plant fungal pathogens.</title>
        <authorList>
            <person name="Xia C."/>
        </authorList>
    </citation>
    <scope>NUCLEOTIDE SEQUENCE [LARGE SCALE GENOMIC DNA]</scope>
    <source>
        <strain evidence="1 2">93-210</strain>
    </source>
</reference>
<proteinExistence type="predicted"/>
<dbReference type="Proteomes" id="UP001060170">
    <property type="component" value="Chromosome 5"/>
</dbReference>
<accession>A0ACC0EKD7</accession>
<protein>
    <submittedName>
        <fullName evidence="1">Uncharacterized protein</fullName>
    </submittedName>
</protein>
<comment type="caution">
    <text evidence="1">The sequence shown here is derived from an EMBL/GenBank/DDBJ whole genome shotgun (WGS) entry which is preliminary data.</text>
</comment>
<gene>
    <name evidence="1" type="ORF">MJO28_005323</name>
</gene>